<dbReference type="Proteomes" id="UP000078555">
    <property type="component" value="Unassembled WGS sequence"/>
</dbReference>
<dbReference type="Proteomes" id="UP000078550">
    <property type="component" value="Unassembled WGS sequence"/>
</dbReference>
<dbReference type="AlphaFoldDB" id="A0A1A8YU24"/>
<dbReference type="EMBL" id="FLRE01000102">
    <property type="protein sequence ID" value="SBT35480.1"/>
    <property type="molecule type" value="Genomic_DNA"/>
</dbReference>
<evidence type="ECO:0000313" key="1">
    <source>
        <dbReference type="EMBL" id="SBT35041.1"/>
    </source>
</evidence>
<evidence type="ECO:0000313" key="2">
    <source>
        <dbReference type="EMBL" id="SBT35480.1"/>
    </source>
</evidence>
<proteinExistence type="predicted"/>
<evidence type="ECO:0000313" key="3">
    <source>
        <dbReference type="Proteomes" id="UP000078550"/>
    </source>
</evidence>
<accession>A0A1A8YU24</accession>
<reference evidence="3 4" key="2">
    <citation type="submission" date="2016-05" db="EMBL/GenBank/DDBJ databases">
        <authorList>
            <person name="Naeem Raeece"/>
        </authorList>
    </citation>
    <scope>NUCLEOTIDE SEQUENCE [LARGE SCALE GENOMIC DNA]</scope>
</reference>
<dbReference type="EMBL" id="FLRD01000078">
    <property type="protein sequence ID" value="SBT35041.1"/>
    <property type="molecule type" value="Genomic_DNA"/>
</dbReference>
<organism evidence="1 4">
    <name type="scientific">Plasmodium ovale wallikeri</name>
    <dbReference type="NCBI Taxonomy" id="864142"/>
    <lineage>
        <taxon>Eukaryota</taxon>
        <taxon>Sar</taxon>
        <taxon>Alveolata</taxon>
        <taxon>Apicomplexa</taxon>
        <taxon>Aconoidasida</taxon>
        <taxon>Haemosporida</taxon>
        <taxon>Plasmodiidae</taxon>
        <taxon>Plasmodium</taxon>
        <taxon>Plasmodium (Plasmodium)</taxon>
    </lineage>
</organism>
<evidence type="ECO:0000313" key="4">
    <source>
        <dbReference type="Proteomes" id="UP000078555"/>
    </source>
</evidence>
<name>A0A1A8YU24_PLAOA</name>
<reference evidence="1" key="1">
    <citation type="submission" date="2016-05" db="EMBL/GenBank/DDBJ databases">
        <authorList>
            <person name="Lavstsen T."/>
            <person name="Jespersen J.S."/>
        </authorList>
    </citation>
    <scope>NUCLEOTIDE SEQUENCE [LARGE SCALE GENOMIC DNA]</scope>
</reference>
<protein>
    <submittedName>
        <fullName evidence="1">Uncharacterized protein</fullName>
    </submittedName>
</protein>
<sequence>MGPRCFVASTLCVHSLRPLFVTTLCDHSLYFHISGLPHIHVHTPARKCRGARLLSYEFIYQYGSSCTYVHMPALCYTIFDYTLFLFFMFTPFKVAATLLRLPHEGSL</sequence>
<gene>
    <name evidence="1" type="ORF">POVWA1_025420</name>
    <name evidence="2" type="ORF">POVWA2_025240</name>
</gene>
<keyword evidence="4" id="KW-1185">Reference proteome</keyword>